<feature type="binding site" evidence="10">
    <location>
        <position position="430"/>
    </location>
    <ligand>
        <name>Zn(2+)</name>
        <dbReference type="ChEBI" id="CHEBI:29105"/>
    </ligand>
</feature>
<organism evidence="14 15">
    <name type="scientific">Tenggerimyces flavus</name>
    <dbReference type="NCBI Taxonomy" id="1708749"/>
    <lineage>
        <taxon>Bacteria</taxon>
        <taxon>Bacillati</taxon>
        <taxon>Actinomycetota</taxon>
        <taxon>Actinomycetes</taxon>
        <taxon>Propionibacteriales</taxon>
        <taxon>Nocardioidaceae</taxon>
        <taxon>Tenggerimyces</taxon>
    </lineage>
</organism>
<dbReference type="EMBL" id="JBHRZH010000036">
    <property type="protein sequence ID" value="MFC3764969.1"/>
    <property type="molecule type" value="Genomic_DNA"/>
</dbReference>
<evidence type="ECO:0000256" key="4">
    <source>
        <dbReference type="ARBA" id="ARBA00022438"/>
    </source>
</evidence>
<keyword evidence="4 10" id="KW-0031">Aminopeptidase</keyword>
<evidence type="ECO:0000256" key="10">
    <source>
        <dbReference type="HAMAP-Rule" id="MF_00467"/>
    </source>
</evidence>
<evidence type="ECO:0000313" key="14">
    <source>
        <dbReference type="EMBL" id="MFC3764969.1"/>
    </source>
</evidence>
<dbReference type="Proteomes" id="UP001595699">
    <property type="component" value="Unassembled WGS sequence"/>
</dbReference>
<protein>
    <recommendedName>
        <fullName evidence="3 10">Probable M18 family aminopeptidase 2</fullName>
        <ecNumber evidence="10">3.4.11.-</ecNumber>
    </recommendedName>
</protein>
<dbReference type="Pfam" id="PF02127">
    <property type="entry name" value="Peptidase_M18"/>
    <property type="match status" value="1"/>
</dbReference>
<dbReference type="PRINTS" id="PR00932">
    <property type="entry name" value="AMINO1PTASE"/>
</dbReference>
<dbReference type="PANTHER" id="PTHR28570">
    <property type="entry name" value="ASPARTYL AMINOPEPTIDASE"/>
    <property type="match status" value="1"/>
</dbReference>
<dbReference type="SUPFAM" id="SSF101821">
    <property type="entry name" value="Aminopeptidase/glucanase lid domain"/>
    <property type="match status" value="1"/>
</dbReference>
<evidence type="ECO:0000256" key="6">
    <source>
        <dbReference type="ARBA" id="ARBA00022723"/>
    </source>
</evidence>
<dbReference type="InterPro" id="IPR023358">
    <property type="entry name" value="Peptidase_M18_dom2"/>
</dbReference>
<keyword evidence="9 10" id="KW-0482">Metalloprotease</keyword>
<feature type="region of interest" description="Disordered" evidence="13">
    <location>
        <begin position="9"/>
        <end position="32"/>
    </location>
</feature>
<dbReference type="Gene3D" id="2.30.250.10">
    <property type="entry name" value="Aminopeptidase i, Domain 2"/>
    <property type="match status" value="1"/>
</dbReference>
<reference evidence="15" key="1">
    <citation type="journal article" date="2019" name="Int. J. Syst. Evol. Microbiol.">
        <title>The Global Catalogue of Microorganisms (GCM) 10K type strain sequencing project: providing services to taxonomists for standard genome sequencing and annotation.</title>
        <authorList>
            <consortium name="The Broad Institute Genomics Platform"/>
            <consortium name="The Broad Institute Genome Sequencing Center for Infectious Disease"/>
            <person name="Wu L."/>
            <person name="Ma J."/>
        </authorList>
    </citation>
    <scope>NUCLEOTIDE SEQUENCE [LARGE SCALE GENOMIC DNA]</scope>
    <source>
        <strain evidence="15">CGMCC 4.7241</strain>
    </source>
</reference>
<evidence type="ECO:0000256" key="8">
    <source>
        <dbReference type="ARBA" id="ARBA00022833"/>
    </source>
</evidence>
<gene>
    <name evidence="10" type="primary">apeB</name>
    <name evidence="14" type="ORF">ACFOUW_29315</name>
</gene>
<comment type="caution">
    <text evidence="14">The sequence shown here is derived from an EMBL/GenBank/DDBJ whole genome shotgun (WGS) entry which is preliminary data.</text>
</comment>
<comment type="similarity">
    <text evidence="2 10 11">Belongs to the peptidase M18 family.</text>
</comment>
<dbReference type="CDD" id="cd05658">
    <property type="entry name" value="M18_DAP"/>
    <property type="match status" value="1"/>
</dbReference>
<evidence type="ECO:0000256" key="5">
    <source>
        <dbReference type="ARBA" id="ARBA00022670"/>
    </source>
</evidence>
<keyword evidence="5 10" id="KW-0645">Protease</keyword>
<keyword evidence="6 10" id="KW-0479">Metal-binding</keyword>
<evidence type="ECO:0000256" key="7">
    <source>
        <dbReference type="ARBA" id="ARBA00022801"/>
    </source>
</evidence>
<evidence type="ECO:0000256" key="13">
    <source>
        <dbReference type="SAM" id="MobiDB-lite"/>
    </source>
</evidence>
<evidence type="ECO:0000313" key="15">
    <source>
        <dbReference type="Proteomes" id="UP001595699"/>
    </source>
</evidence>
<keyword evidence="8 10" id="KW-0862">Zinc</keyword>
<feature type="binding site" evidence="10">
    <location>
        <position position="108"/>
    </location>
    <ligand>
        <name>Zn(2+)</name>
        <dbReference type="ChEBI" id="CHEBI:29105"/>
    </ligand>
</feature>
<evidence type="ECO:0000256" key="3">
    <source>
        <dbReference type="ARBA" id="ARBA00014897"/>
    </source>
</evidence>
<dbReference type="SUPFAM" id="SSF53187">
    <property type="entry name" value="Zn-dependent exopeptidases"/>
    <property type="match status" value="1"/>
</dbReference>
<dbReference type="Gene3D" id="3.40.630.10">
    <property type="entry name" value="Zn peptidases"/>
    <property type="match status" value="1"/>
</dbReference>
<evidence type="ECO:0000256" key="1">
    <source>
        <dbReference type="ARBA" id="ARBA00001947"/>
    </source>
</evidence>
<feature type="binding site" evidence="10">
    <location>
        <position position="182"/>
    </location>
    <ligand>
        <name>Zn(2+)</name>
        <dbReference type="ChEBI" id="CHEBI:29105"/>
    </ligand>
</feature>
<keyword evidence="15" id="KW-1185">Reference proteome</keyword>
<evidence type="ECO:0000256" key="2">
    <source>
        <dbReference type="ARBA" id="ARBA00008290"/>
    </source>
</evidence>
<dbReference type="InterPro" id="IPR001948">
    <property type="entry name" value="Peptidase_M18"/>
</dbReference>
<dbReference type="HAMAP" id="MF_00467">
    <property type="entry name" value="Aminopeptidase_M18_2"/>
    <property type="match status" value="1"/>
</dbReference>
<evidence type="ECO:0000256" key="9">
    <source>
        <dbReference type="ARBA" id="ARBA00023049"/>
    </source>
</evidence>
<proteinExistence type="inferred from homology"/>
<evidence type="ECO:0000256" key="11">
    <source>
        <dbReference type="RuleBase" id="RU004386"/>
    </source>
</evidence>
<name>A0ABV7YKR7_9ACTN</name>
<dbReference type="GO" id="GO:0004177">
    <property type="term" value="F:aminopeptidase activity"/>
    <property type="evidence" value="ECO:0007669"/>
    <property type="project" value="UniProtKB-KW"/>
</dbReference>
<dbReference type="NCBIfam" id="NF002759">
    <property type="entry name" value="PRK02813.1"/>
    <property type="match status" value="1"/>
</dbReference>
<dbReference type="InterPro" id="IPR022984">
    <property type="entry name" value="M18_aminopeptidase_2"/>
</dbReference>
<keyword evidence="7 10" id="KW-0378">Hydrolase</keyword>
<sequence>MASAAGFFADFTTPGPSTGEAGASTHPSRSTGEADGMCAFIDASPSPFHAADEAALRLSRQGFLELEETARWPRENGRFFVRRGGSLIAWSTEHNGDVGTPFRIVGAHTDSPNLRIKPHPDVSRAGWQLLAAEPYGGPLFNTWLGRDLGLSGRVSVRTANGPALQLLKVDRPILHLPQLAPHLDRGVNADGVKLNPQQHLNPIWGVGTDLADFHGFLAKELGVEAADILGWELMTHDLAPSQRIGREGDLVSAPRLDNLGTTYAGLRAMLDAADAPASDQIPVLALFDHEEVGSVSERGAGSTLLPVVLERVVASSGGDREDLLRALAGSICASGDMAHATHPNYAERHEPSHPIQINGGPVLKQNTNLRYATDARGTGAFALACEQAGVPMQRFTNRSDLPCGTTVGPMTAAGIGVTTVDVGAPQLAMHSARELCGAYDPAMYVAALTAFLTPAA</sequence>
<accession>A0ABV7YKR7</accession>
<dbReference type="EC" id="3.4.11.-" evidence="10"/>
<dbReference type="RefSeq" id="WP_205119310.1">
    <property type="nucleotide sequence ID" value="NZ_JAFBCM010000001.1"/>
</dbReference>
<comment type="cofactor">
    <cofactor evidence="1 10 12">
        <name>Zn(2+)</name>
        <dbReference type="ChEBI" id="CHEBI:29105"/>
    </cofactor>
</comment>
<dbReference type="PANTHER" id="PTHR28570:SF3">
    <property type="entry name" value="ASPARTYL AMINOPEPTIDASE"/>
    <property type="match status" value="1"/>
</dbReference>
<evidence type="ECO:0000256" key="12">
    <source>
        <dbReference type="RuleBase" id="RU004387"/>
    </source>
</evidence>